<gene>
    <name evidence="3" type="ORF">ABOZ73_06075</name>
</gene>
<sequence>MPKIDLASTPVMAGTGYPPPYHLQCIGRERQALGDAAGLNQFGVNLMRLPPDQWSSQRHWHMAEDEFVWVLEGEVVLVEDGTETILRAGECAGFPAGAPNGHHLQNRSGRDALLLEVGGRRPEADVCTYPDVDIHLPLGGEEYETKAGVPYGPIVRRTEP</sequence>
<feature type="domain" description="Cupin type-2" evidence="2">
    <location>
        <begin position="46"/>
        <end position="117"/>
    </location>
</feature>
<dbReference type="Gene3D" id="2.60.120.10">
    <property type="entry name" value="Jelly Rolls"/>
    <property type="match status" value="1"/>
</dbReference>
<dbReference type="InterPro" id="IPR011051">
    <property type="entry name" value="RmlC_Cupin_sf"/>
</dbReference>
<dbReference type="PANTHER" id="PTHR35848">
    <property type="entry name" value="OXALATE-BINDING PROTEIN"/>
    <property type="match status" value="1"/>
</dbReference>
<keyword evidence="1" id="KW-0479">Metal-binding</keyword>
<dbReference type="InterPro" id="IPR051610">
    <property type="entry name" value="GPI/OXD"/>
</dbReference>
<organism evidence="3">
    <name type="scientific">Caulobacter sp. 73W</name>
    <dbReference type="NCBI Taxonomy" id="3161137"/>
    <lineage>
        <taxon>Bacteria</taxon>
        <taxon>Pseudomonadati</taxon>
        <taxon>Pseudomonadota</taxon>
        <taxon>Alphaproteobacteria</taxon>
        <taxon>Caulobacterales</taxon>
        <taxon>Caulobacteraceae</taxon>
        <taxon>Caulobacter</taxon>
    </lineage>
</organism>
<dbReference type="Pfam" id="PF07883">
    <property type="entry name" value="Cupin_2"/>
    <property type="match status" value="1"/>
</dbReference>
<dbReference type="CDD" id="cd02224">
    <property type="entry name" value="cupin_SPO2919-like"/>
    <property type="match status" value="1"/>
</dbReference>
<evidence type="ECO:0000313" key="3">
    <source>
        <dbReference type="EMBL" id="XDO97983.1"/>
    </source>
</evidence>
<protein>
    <submittedName>
        <fullName evidence="3">Cupin domain-containing protein</fullName>
    </submittedName>
</protein>
<dbReference type="GO" id="GO:0046872">
    <property type="term" value="F:metal ion binding"/>
    <property type="evidence" value="ECO:0007669"/>
    <property type="project" value="UniProtKB-KW"/>
</dbReference>
<dbReference type="InterPro" id="IPR014710">
    <property type="entry name" value="RmlC-like_jellyroll"/>
</dbReference>
<dbReference type="InterPro" id="IPR013096">
    <property type="entry name" value="Cupin_2"/>
</dbReference>
<reference evidence="3" key="1">
    <citation type="submission" date="2024-06" db="EMBL/GenBank/DDBJ databases">
        <title>Caulobacter inopinatus, sp. nov.</title>
        <authorList>
            <person name="Donachie S.P."/>
        </authorList>
    </citation>
    <scope>NUCLEOTIDE SEQUENCE</scope>
    <source>
        <strain evidence="3">73W</strain>
    </source>
</reference>
<dbReference type="AlphaFoldDB" id="A0AB39KXK5"/>
<evidence type="ECO:0000259" key="2">
    <source>
        <dbReference type="Pfam" id="PF07883"/>
    </source>
</evidence>
<dbReference type="RefSeq" id="WP_369061559.1">
    <property type="nucleotide sequence ID" value="NZ_CP158375.1"/>
</dbReference>
<name>A0AB39KXK5_9CAUL</name>
<accession>A0AB39KXK5</accession>
<proteinExistence type="predicted"/>
<dbReference type="EMBL" id="CP158375">
    <property type="protein sequence ID" value="XDO97983.1"/>
    <property type="molecule type" value="Genomic_DNA"/>
</dbReference>
<dbReference type="SUPFAM" id="SSF51182">
    <property type="entry name" value="RmlC-like cupins"/>
    <property type="match status" value="1"/>
</dbReference>
<dbReference type="PANTHER" id="PTHR35848:SF9">
    <property type="entry name" value="SLL1358 PROTEIN"/>
    <property type="match status" value="1"/>
</dbReference>
<evidence type="ECO:0000256" key="1">
    <source>
        <dbReference type="ARBA" id="ARBA00022723"/>
    </source>
</evidence>